<keyword evidence="12" id="KW-0966">Cell projection</keyword>
<keyword evidence="12" id="KW-0969">Cilium</keyword>
<comment type="subcellular location">
    <subcellularLocation>
        <location evidence="1">Cell membrane</location>
        <topology evidence="1">Peripheral membrane protein</topology>
        <orientation evidence="1">Cytoplasmic side</orientation>
    </subcellularLocation>
</comment>
<feature type="coiled-coil region" evidence="11">
    <location>
        <begin position="26"/>
        <end position="60"/>
    </location>
</feature>
<name>A0A934J7U8_9BACL</name>
<evidence type="ECO:0000313" key="13">
    <source>
        <dbReference type="Proteomes" id="UP000640274"/>
    </source>
</evidence>
<protein>
    <recommendedName>
        <fullName evidence="3">Flagellar FliJ protein</fullName>
    </recommendedName>
</protein>
<proteinExistence type="inferred from homology"/>
<dbReference type="RefSeq" id="WP_199020925.1">
    <property type="nucleotide sequence ID" value="NZ_JAELUP010000103.1"/>
</dbReference>
<comment type="caution">
    <text evidence="12">The sequence shown here is derived from an EMBL/GenBank/DDBJ whole genome shotgun (WGS) entry which is preliminary data.</text>
</comment>
<accession>A0A934J7U8</accession>
<evidence type="ECO:0000256" key="11">
    <source>
        <dbReference type="SAM" id="Coils"/>
    </source>
</evidence>
<keyword evidence="11" id="KW-0175">Coiled coil</keyword>
<dbReference type="GO" id="GO:0071973">
    <property type="term" value="P:bacterial-type flagellum-dependent cell motility"/>
    <property type="evidence" value="ECO:0007669"/>
    <property type="project" value="InterPro"/>
</dbReference>
<keyword evidence="6" id="KW-0145">Chemotaxis</keyword>
<sequence>MGKYRYPYQKIVDLKTSQKTQAEWMLSVAVGKLQLEEQSLEQLEEEKQHWADQLLEAAANLVVLSELRVMQQYMEHLEECIIRKSGDVKTAKMEVDRSKGYLTEKMMDEKVWLKAKENANGRFSQMILLKEQNELDEIASVRFKTAVRQA</sequence>
<organism evidence="12 13">
    <name type="scientific">Paenibacillus roseus</name>
    <dbReference type="NCBI Taxonomy" id="2798579"/>
    <lineage>
        <taxon>Bacteria</taxon>
        <taxon>Bacillati</taxon>
        <taxon>Bacillota</taxon>
        <taxon>Bacilli</taxon>
        <taxon>Bacillales</taxon>
        <taxon>Paenibacillaceae</taxon>
        <taxon>Paenibacillus</taxon>
    </lineage>
</organism>
<evidence type="ECO:0000256" key="6">
    <source>
        <dbReference type="ARBA" id="ARBA00022500"/>
    </source>
</evidence>
<keyword evidence="8" id="KW-0653">Protein transport</keyword>
<dbReference type="InterPro" id="IPR012823">
    <property type="entry name" value="Flagell_FliJ"/>
</dbReference>
<keyword evidence="9" id="KW-0472">Membrane</keyword>
<evidence type="ECO:0000256" key="3">
    <source>
        <dbReference type="ARBA" id="ARBA00020392"/>
    </source>
</evidence>
<keyword evidence="7" id="KW-1005">Bacterial flagellum biogenesis</keyword>
<evidence type="ECO:0000313" key="12">
    <source>
        <dbReference type="EMBL" id="MBJ6363379.1"/>
    </source>
</evidence>
<keyword evidence="4" id="KW-0813">Transport</keyword>
<keyword evidence="5" id="KW-1003">Cell membrane</keyword>
<keyword evidence="13" id="KW-1185">Reference proteome</keyword>
<keyword evidence="10" id="KW-1006">Bacterial flagellum protein export</keyword>
<reference evidence="12" key="1">
    <citation type="submission" date="2020-12" db="EMBL/GenBank/DDBJ databases">
        <authorList>
            <person name="Huq M.A."/>
        </authorList>
    </citation>
    <scope>NUCLEOTIDE SEQUENCE</scope>
    <source>
        <strain evidence="12">MAHUQ-46</strain>
    </source>
</reference>
<evidence type="ECO:0000256" key="5">
    <source>
        <dbReference type="ARBA" id="ARBA00022475"/>
    </source>
</evidence>
<dbReference type="AlphaFoldDB" id="A0A934J7U8"/>
<comment type="similarity">
    <text evidence="2">Belongs to the FliJ family.</text>
</comment>
<evidence type="ECO:0000256" key="2">
    <source>
        <dbReference type="ARBA" id="ARBA00010004"/>
    </source>
</evidence>
<evidence type="ECO:0000256" key="8">
    <source>
        <dbReference type="ARBA" id="ARBA00022927"/>
    </source>
</evidence>
<dbReference type="EMBL" id="JAELUP010000103">
    <property type="protein sequence ID" value="MBJ6363379.1"/>
    <property type="molecule type" value="Genomic_DNA"/>
</dbReference>
<dbReference type="GO" id="GO:0015031">
    <property type="term" value="P:protein transport"/>
    <property type="evidence" value="ECO:0007669"/>
    <property type="project" value="UniProtKB-KW"/>
</dbReference>
<evidence type="ECO:0000256" key="7">
    <source>
        <dbReference type="ARBA" id="ARBA00022795"/>
    </source>
</evidence>
<dbReference type="Gene3D" id="1.10.287.1700">
    <property type="match status" value="1"/>
</dbReference>
<dbReference type="Pfam" id="PF02050">
    <property type="entry name" value="FliJ"/>
    <property type="match status" value="1"/>
</dbReference>
<dbReference type="GO" id="GO:0005886">
    <property type="term" value="C:plasma membrane"/>
    <property type="evidence" value="ECO:0007669"/>
    <property type="project" value="UniProtKB-SubCell"/>
</dbReference>
<dbReference type="GO" id="GO:0006935">
    <property type="term" value="P:chemotaxis"/>
    <property type="evidence" value="ECO:0007669"/>
    <property type="project" value="UniProtKB-KW"/>
</dbReference>
<dbReference type="GO" id="GO:0009288">
    <property type="term" value="C:bacterial-type flagellum"/>
    <property type="evidence" value="ECO:0007669"/>
    <property type="project" value="InterPro"/>
</dbReference>
<dbReference type="GO" id="GO:0044781">
    <property type="term" value="P:bacterial-type flagellum organization"/>
    <property type="evidence" value="ECO:0007669"/>
    <property type="project" value="UniProtKB-KW"/>
</dbReference>
<evidence type="ECO:0000256" key="9">
    <source>
        <dbReference type="ARBA" id="ARBA00023136"/>
    </source>
</evidence>
<dbReference type="Proteomes" id="UP000640274">
    <property type="component" value="Unassembled WGS sequence"/>
</dbReference>
<evidence type="ECO:0000256" key="10">
    <source>
        <dbReference type="ARBA" id="ARBA00023225"/>
    </source>
</evidence>
<dbReference type="InterPro" id="IPR053716">
    <property type="entry name" value="Flag_assembly_chemotaxis_eff"/>
</dbReference>
<evidence type="ECO:0000256" key="4">
    <source>
        <dbReference type="ARBA" id="ARBA00022448"/>
    </source>
</evidence>
<evidence type="ECO:0000256" key="1">
    <source>
        <dbReference type="ARBA" id="ARBA00004413"/>
    </source>
</evidence>
<keyword evidence="12" id="KW-0282">Flagellum</keyword>
<gene>
    <name evidence="12" type="primary">fliJ</name>
    <name evidence="12" type="ORF">JFN88_19425</name>
</gene>
<dbReference type="NCBIfam" id="TIGR02473">
    <property type="entry name" value="flagell_FliJ"/>
    <property type="match status" value="1"/>
</dbReference>